<sequence>MHKLVIKCESLDLNSQYSYMLICTHFKKTSIVCESKGKVIGFISAYILPDRQNTIFIWQVAVDSSYRGNGIALKMLSSILSRKELSDIKYIHATISPSNIASRNLFKKLALYLNTSIRVNKFLKKELFINESHEEEELYQIGPINL</sequence>
<dbReference type="GO" id="GO:0019491">
    <property type="term" value="P:ectoine biosynthetic process"/>
    <property type="evidence" value="ECO:0007669"/>
    <property type="project" value="UniProtKB-UniPathway"/>
</dbReference>
<dbReference type="EMBL" id="FOXB01000060">
    <property type="protein sequence ID" value="SFP93620.1"/>
    <property type="molecule type" value="Genomic_DNA"/>
</dbReference>
<comment type="pathway">
    <text evidence="1 8">Amine and polyamine biosynthesis; ectoine biosynthesis; L-ectoine from L-aspartate 4-semialdehyde: step 2/3.</text>
</comment>
<comment type="similarity">
    <text evidence="2 8">Belongs to the acetyltransferase family. EctA subfamily.</text>
</comment>
<reference evidence="10 11" key="1">
    <citation type="submission" date="2016-10" db="EMBL/GenBank/DDBJ databases">
        <authorList>
            <person name="de Groot N.N."/>
        </authorList>
    </citation>
    <scope>NUCLEOTIDE SEQUENCE [LARGE SCALE GENOMIC DNA]</scope>
    <source>
        <strain evidence="10 11">EP1-55-1</strain>
    </source>
</reference>
<dbReference type="AlphaFoldDB" id="A0A1I5UEB3"/>
<name>A0A1I5UEB3_9BACT</name>
<dbReference type="UniPathway" id="UPA00067">
    <property type="reaction ID" value="UER00122"/>
</dbReference>
<organism evidence="10 11">
    <name type="scientific">Hydrogenimonas thermophila</name>
    <dbReference type="NCBI Taxonomy" id="223786"/>
    <lineage>
        <taxon>Bacteria</taxon>
        <taxon>Pseudomonadati</taxon>
        <taxon>Campylobacterota</taxon>
        <taxon>Epsilonproteobacteria</taxon>
        <taxon>Campylobacterales</taxon>
        <taxon>Hydrogenimonadaceae</taxon>
        <taxon>Hydrogenimonas</taxon>
    </lineage>
</organism>
<dbReference type="Proteomes" id="UP000199227">
    <property type="component" value="Unassembled WGS sequence"/>
</dbReference>
<evidence type="ECO:0000256" key="5">
    <source>
        <dbReference type="ARBA" id="ARBA00022679"/>
    </source>
</evidence>
<evidence type="ECO:0000256" key="7">
    <source>
        <dbReference type="ARBA" id="ARBA00048924"/>
    </source>
</evidence>
<dbReference type="GO" id="GO:0033816">
    <property type="term" value="F:diaminobutyrate acetyltransferase activity"/>
    <property type="evidence" value="ECO:0007669"/>
    <property type="project" value="UniProtKB-EC"/>
</dbReference>
<evidence type="ECO:0000256" key="2">
    <source>
        <dbReference type="ARBA" id="ARBA00010712"/>
    </source>
</evidence>
<evidence type="ECO:0000313" key="10">
    <source>
        <dbReference type="EMBL" id="SFP93620.1"/>
    </source>
</evidence>
<dbReference type="InterPro" id="IPR016181">
    <property type="entry name" value="Acyl_CoA_acyltransferase"/>
</dbReference>
<accession>A0A1I5UEB3</accession>
<dbReference type="PROSITE" id="PS51186">
    <property type="entry name" value="GNAT"/>
    <property type="match status" value="1"/>
</dbReference>
<evidence type="ECO:0000256" key="4">
    <source>
        <dbReference type="ARBA" id="ARBA00017935"/>
    </source>
</evidence>
<evidence type="ECO:0000259" key="9">
    <source>
        <dbReference type="PROSITE" id="PS51186"/>
    </source>
</evidence>
<dbReference type="Gene3D" id="3.40.630.30">
    <property type="match status" value="1"/>
</dbReference>
<dbReference type="SUPFAM" id="SSF55729">
    <property type="entry name" value="Acyl-CoA N-acyltransferases (Nat)"/>
    <property type="match status" value="1"/>
</dbReference>
<keyword evidence="6 8" id="KW-0012">Acyltransferase</keyword>
<keyword evidence="5 8" id="KW-0808">Transferase</keyword>
<proteinExistence type="inferred from homology"/>
<comment type="catalytic activity">
    <reaction evidence="7 8">
        <text>L-2,4-diaminobutanoate + acetyl-CoA = (2S)-4-acetamido-2-aminobutanoate + CoA + H(+)</text>
        <dbReference type="Rhea" id="RHEA:16901"/>
        <dbReference type="ChEBI" id="CHEBI:15378"/>
        <dbReference type="ChEBI" id="CHEBI:57287"/>
        <dbReference type="ChEBI" id="CHEBI:57288"/>
        <dbReference type="ChEBI" id="CHEBI:58761"/>
        <dbReference type="ChEBI" id="CHEBI:58929"/>
        <dbReference type="EC" id="2.3.1.178"/>
    </reaction>
</comment>
<dbReference type="OrthoDB" id="2436196at2"/>
<gene>
    <name evidence="8" type="primary">ectA</name>
    <name evidence="10" type="ORF">SAMN05216234_1608</name>
</gene>
<dbReference type="EC" id="2.3.1.178" evidence="3 8"/>
<evidence type="ECO:0000256" key="3">
    <source>
        <dbReference type="ARBA" id="ARBA00012355"/>
    </source>
</evidence>
<comment type="function">
    <text evidence="8">Catalyzes the acetylation of L-2,4-diaminobutyrate (DABA) to gamma-N-acetyl-alpha,gamma-diaminobutyric acid (ADABA) with acetyl coenzyme A.</text>
</comment>
<dbReference type="CDD" id="cd04301">
    <property type="entry name" value="NAT_SF"/>
    <property type="match status" value="1"/>
</dbReference>
<evidence type="ECO:0000313" key="11">
    <source>
        <dbReference type="Proteomes" id="UP000199227"/>
    </source>
</evidence>
<dbReference type="NCBIfam" id="TIGR02406">
    <property type="entry name" value="ectoine_EctA"/>
    <property type="match status" value="1"/>
</dbReference>
<dbReference type="Pfam" id="PF00583">
    <property type="entry name" value="Acetyltransf_1"/>
    <property type="match status" value="1"/>
</dbReference>
<evidence type="ECO:0000256" key="8">
    <source>
        <dbReference type="RuleBase" id="RU365045"/>
    </source>
</evidence>
<dbReference type="InterPro" id="IPR012772">
    <property type="entry name" value="Ectoine_EctA"/>
</dbReference>
<keyword evidence="11" id="KW-1185">Reference proteome</keyword>
<feature type="domain" description="N-acetyltransferase" evidence="9">
    <location>
        <begin position="1"/>
        <end position="124"/>
    </location>
</feature>
<dbReference type="InterPro" id="IPR000182">
    <property type="entry name" value="GNAT_dom"/>
</dbReference>
<evidence type="ECO:0000256" key="1">
    <source>
        <dbReference type="ARBA" id="ARBA00004978"/>
    </source>
</evidence>
<dbReference type="STRING" id="223786.SAMN05216234_1608"/>
<protein>
    <recommendedName>
        <fullName evidence="4 8">L-2,4-diaminobutyric acid acetyltransferase</fullName>
        <shortName evidence="8">DABA acetyltransferase</shortName>
        <ecNumber evidence="3 8">2.3.1.178</ecNumber>
    </recommendedName>
</protein>
<evidence type="ECO:0000256" key="6">
    <source>
        <dbReference type="ARBA" id="ARBA00023315"/>
    </source>
</evidence>